<name>A0A4R2RZP4_9FIRM</name>
<accession>A0A4R2RZP4</accession>
<dbReference type="EMBL" id="SLXT01000001">
    <property type="protein sequence ID" value="TCP69004.1"/>
    <property type="molecule type" value="Genomic_DNA"/>
</dbReference>
<gene>
    <name evidence="8" type="ORF">EDD73_101172</name>
</gene>
<comment type="similarity">
    <text evidence="6">Belongs to the TVP38/TMEM64 family.</text>
</comment>
<evidence type="ECO:0000313" key="8">
    <source>
        <dbReference type="EMBL" id="TCP69004.1"/>
    </source>
</evidence>
<comment type="subcellular location">
    <subcellularLocation>
        <location evidence="1 6">Cell membrane</location>
        <topology evidence="1 6">Multi-pass membrane protein</topology>
    </subcellularLocation>
</comment>
<evidence type="ECO:0000259" key="7">
    <source>
        <dbReference type="Pfam" id="PF09335"/>
    </source>
</evidence>
<evidence type="ECO:0000256" key="3">
    <source>
        <dbReference type="ARBA" id="ARBA00022692"/>
    </source>
</evidence>
<keyword evidence="2 6" id="KW-1003">Cell membrane</keyword>
<keyword evidence="5 6" id="KW-0472">Membrane</keyword>
<evidence type="ECO:0000313" key="9">
    <source>
        <dbReference type="Proteomes" id="UP000294813"/>
    </source>
</evidence>
<dbReference type="RefSeq" id="WP_165876235.1">
    <property type="nucleotide sequence ID" value="NZ_JAOQNU010000001.1"/>
</dbReference>
<dbReference type="AlphaFoldDB" id="A0A4R2RZP4"/>
<keyword evidence="4 6" id="KW-1133">Transmembrane helix</keyword>
<feature type="transmembrane region" description="Helical" evidence="6">
    <location>
        <begin position="85"/>
        <end position="113"/>
    </location>
</feature>
<dbReference type="PANTHER" id="PTHR12677:SF59">
    <property type="entry name" value="GOLGI APPARATUS MEMBRANE PROTEIN TVP38-RELATED"/>
    <property type="match status" value="1"/>
</dbReference>
<dbReference type="PANTHER" id="PTHR12677">
    <property type="entry name" value="GOLGI APPARATUS MEMBRANE PROTEIN TVP38-RELATED"/>
    <property type="match status" value="1"/>
</dbReference>
<feature type="transmembrane region" description="Helical" evidence="6">
    <location>
        <begin position="200"/>
        <end position="217"/>
    </location>
</feature>
<protein>
    <recommendedName>
        <fullName evidence="6">TVP38/TMEM64 family membrane protein</fullName>
    </recommendedName>
</protein>
<dbReference type="Proteomes" id="UP000294813">
    <property type="component" value="Unassembled WGS sequence"/>
</dbReference>
<reference evidence="8 9" key="1">
    <citation type="submission" date="2019-03" db="EMBL/GenBank/DDBJ databases">
        <title>Genomic Encyclopedia of Type Strains, Phase IV (KMG-IV): sequencing the most valuable type-strain genomes for metagenomic binning, comparative biology and taxonomic classification.</title>
        <authorList>
            <person name="Goeker M."/>
        </authorList>
    </citation>
    <scope>NUCLEOTIDE SEQUENCE [LARGE SCALE GENOMIC DNA]</scope>
    <source>
        <strain evidence="8 9">DSM 11170</strain>
    </source>
</reference>
<organism evidence="8 9">
    <name type="scientific">Heliophilum fasciatum</name>
    <dbReference type="NCBI Taxonomy" id="35700"/>
    <lineage>
        <taxon>Bacteria</taxon>
        <taxon>Bacillati</taxon>
        <taxon>Bacillota</taxon>
        <taxon>Clostridia</taxon>
        <taxon>Eubacteriales</taxon>
        <taxon>Heliobacteriaceae</taxon>
        <taxon>Heliophilum</taxon>
    </lineage>
</organism>
<proteinExistence type="inferred from homology"/>
<dbReference type="InterPro" id="IPR032816">
    <property type="entry name" value="VTT_dom"/>
</dbReference>
<dbReference type="InterPro" id="IPR015414">
    <property type="entry name" value="TMEM64"/>
</dbReference>
<feature type="transmembrane region" description="Helical" evidence="6">
    <location>
        <begin position="54"/>
        <end position="73"/>
    </location>
</feature>
<comment type="caution">
    <text evidence="8">The sequence shown here is derived from an EMBL/GenBank/DDBJ whole genome shotgun (WGS) entry which is preliminary data.</text>
</comment>
<evidence type="ECO:0000256" key="4">
    <source>
        <dbReference type="ARBA" id="ARBA00022989"/>
    </source>
</evidence>
<evidence type="ECO:0000256" key="1">
    <source>
        <dbReference type="ARBA" id="ARBA00004651"/>
    </source>
</evidence>
<evidence type="ECO:0000256" key="2">
    <source>
        <dbReference type="ARBA" id="ARBA00022475"/>
    </source>
</evidence>
<dbReference type="Pfam" id="PF09335">
    <property type="entry name" value="VTT_dom"/>
    <property type="match status" value="1"/>
</dbReference>
<evidence type="ECO:0000256" key="5">
    <source>
        <dbReference type="ARBA" id="ARBA00023136"/>
    </source>
</evidence>
<sequence>MPDKNRSYLNIALGVLLFALLAGLYVTPAGQRLLLYFTAGDASLVIADLQSFGWLAWIVAFALVVLQNFLGFIPSVFLSGVLVMVFGWLGGFLIAWAGEVAGAICAFAIFRYYGRSWAAQWLLKREKLAKLDAWTSQHGLVSIILLRLAPLVPSGVINFAAALSSVSFASFTLGTAIGKAPSLVLEVIIGHDMWNPADNAGRLAVALAVAGLIFLVLKGYHRKTNQEPPA</sequence>
<keyword evidence="3 6" id="KW-0812">Transmembrane</keyword>
<feature type="transmembrane region" description="Helical" evidence="6">
    <location>
        <begin position="159"/>
        <end position="180"/>
    </location>
</feature>
<feature type="domain" description="VTT" evidence="7">
    <location>
        <begin position="73"/>
        <end position="191"/>
    </location>
</feature>
<keyword evidence="9" id="KW-1185">Reference proteome</keyword>
<evidence type="ECO:0000256" key="6">
    <source>
        <dbReference type="RuleBase" id="RU366058"/>
    </source>
</evidence>
<feature type="transmembrane region" description="Helical" evidence="6">
    <location>
        <begin position="7"/>
        <end position="26"/>
    </location>
</feature>
<dbReference type="GO" id="GO:0005886">
    <property type="term" value="C:plasma membrane"/>
    <property type="evidence" value="ECO:0007669"/>
    <property type="project" value="UniProtKB-SubCell"/>
</dbReference>